<name>A0AB37ZX73_9LACT</name>
<comment type="caution">
    <text evidence="2">The sequence shown here is derived from an EMBL/GenBank/DDBJ whole genome shotgun (WGS) entry which is preliminary data.</text>
</comment>
<organism evidence="2 3">
    <name type="scientific">Trichococcus collinsii</name>
    <dbReference type="NCBI Taxonomy" id="157076"/>
    <lineage>
        <taxon>Bacteria</taxon>
        <taxon>Bacillati</taxon>
        <taxon>Bacillota</taxon>
        <taxon>Bacilli</taxon>
        <taxon>Lactobacillales</taxon>
        <taxon>Carnobacteriaceae</taxon>
        <taxon>Trichococcus</taxon>
    </lineage>
</organism>
<accession>A0AB37ZX73</accession>
<keyword evidence="1" id="KW-0472">Membrane</keyword>
<dbReference type="RefSeq" id="WP_086984710.1">
    <property type="nucleotide sequence ID" value="NZ_FJNA01000001.1"/>
</dbReference>
<keyword evidence="1" id="KW-0812">Transmembrane</keyword>
<gene>
    <name evidence="2" type="ORF">SAMN04488525_101643</name>
</gene>
<reference evidence="2 3" key="1">
    <citation type="submission" date="2016-10" db="EMBL/GenBank/DDBJ databases">
        <authorList>
            <person name="Varghese N."/>
            <person name="Submissions S."/>
        </authorList>
    </citation>
    <scope>NUCLEOTIDE SEQUENCE [LARGE SCALE GENOMIC DNA]</scope>
    <source>
        <strain evidence="2 3">DSM 14526</strain>
    </source>
</reference>
<feature type="transmembrane region" description="Helical" evidence="1">
    <location>
        <begin position="78"/>
        <end position="99"/>
    </location>
</feature>
<evidence type="ECO:0000313" key="3">
    <source>
        <dbReference type="Proteomes" id="UP000199042"/>
    </source>
</evidence>
<evidence type="ECO:0000256" key="1">
    <source>
        <dbReference type="SAM" id="Phobius"/>
    </source>
</evidence>
<feature type="transmembrane region" description="Helical" evidence="1">
    <location>
        <begin position="53"/>
        <end position="72"/>
    </location>
</feature>
<evidence type="ECO:0000313" key="2">
    <source>
        <dbReference type="EMBL" id="SDZ92773.1"/>
    </source>
</evidence>
<keyword evidence="1" id="KW-1133">Transmembrane helix</keyword>
<keyword evidence="3" id="KW-1185">Reference proteome</keyword>
<protein>
    <recommendedName>
        <fullName evidence="4">DUF3784 domain-containing protein</fullName>
    </recommendedName>
</protein>
<dbReference type="EMBL" id="FNQH01000001">
    <property type="protein sequence ID" value="SDZ92773.1"/>
    <property type="molecule type" value="Genomic_DNA"/>
</dbReference>
<dbReference type="AlphaFoldDB" id="A0AB37ZX73"/>
<evidence type="ECO:0008006" key="4">
    <source>
        <dbReference type="Google" id="ProtNLM"/>
    </source>
</evidence>
<dbReference type="Proteomes" id="UP000199042">
    <property type="component" value="Unassembled WGS sequence"/>
</dbReference>
<sequence length="106" mass="12426">MEILGTITLITALVTFIFKITKKITESLVFFSFRQTDDTRLKDDLTNPKEKDINTFTFSIIIVLIAYFISYITKVNLFISVLLFVIFSIIPWLYVISVIEKKEKEY</sequence>
<proteinExistence type="predicted"/>
<feature type="transmembrane region" description="Helical" evidence="1">
    <location>
        <begin position="6"/>
        <end position="33"/>
    </location>
</feature>